<feature type="transmembrane region" description="Helical" evidence="11">
    <location>
        <begin position="32"/>
        <end position="52"/>
    </location>
</feature>
<dbReference type="EMBL" id="JBEDUW010000003">
    <property type="protein sequence ID" value="KAK9941195.1"/>
    <property type="molecule type" value="Genomic_DNA"/>
</dbReference>
<dbReference type="GO" id="GO:0071555">
    <property type="term" value="P:cell wall organization"/>
    <property type="evidence" value="ECO:0007669"/>
    <property type="project" value="UniProtKB-KW"/>
</dbReference>
<dbReference type="Gene3D" id="3.90.550.10">
    <property type="entry name" value="Spore Coat Polysaccharide Biosynthesis Protein SpsA, Chain A"/>
    <property type="match status" value="1"/>
</dbReference>
<evidence type="ECO:0000256" key="8">
    <source>
        <dbReference type="PIRSR" id="PIRSR605150-1"/>
    </source>
</evidence>
<dbReference type="GO" id="GO:0030244">
    <property type="term" value="P:cellulose biosynthetic process"/>
    <property type="evidence" value="ECO:0007669"/>
    <property type="project" value="InterPro"/>
</dbReference>
<sequence>MGKKEGGEGEESPTVTTTLPLFESKTARFIGIYRAFASTIFVGLCLIWVYRLTNIPRAGERGRWAWIGMLMAEFWFGLYWIITQSVRWSVTYRQPLKNRLSQRYGEKLPGVDVFICTADPKMEPPTLVINTVLSVLSCNFPSEKLSVYLSDDGGSQYTFYALLEASRFSKYWIPFCKKFQVEPTAPEAYFALHSDVHDIKYGQEWLDIKKLYEEMKNRIDSAVESGKIPEETKNQHRGFSEWNLTVEKNDHHSIVQIITDGRDRNAVDKDGCRLPTIVYMSREKRPQQPHNFKAGAMNALLRVSSEISNGPFILNLDCDMYANDADSILEALCFFLDEKNGHETAFVQHPQNYDNLTKSDIYGNACFVTNAVELAGLGGYGAALYCGTGCFHRRECLFGKKYSKGYREQWNIERQMSTIDKSIQELEESAKPLINCNYEKGTQWGKEMGLIYGCPVEDIVTGLAIQCRGWKSVYYNPERPSFLGVAPNTLEIALVQQKRWSEGMFQTFSSKYCPFIYGHGKIHFGAQMGYCLYLLWAPVSFPTLYYAIVPPLCLLHGIPLFPKVSSLWFLAFAYVFVAKNVYSIVECVMCGGTLKAWWNLQRMWLFRRITSYFFAFFDTIKRQLGLSETHFALTNKVITVDVAKRYEQEVLEFGSSSIMYTVMATTALLNLLSLVWGTKRVVTDLELKALDQLISQVILCGILVLINIPVYEALFLRSDKGHIPSSVMYKSLFLLTLACLMPTY</sequence>
<dbReference type="InterPro" id="IPR005150">
    <property type="entry name" value="Cellulose_synth"/>
</dbReference>
<evidence type="ECO:0000256" key="6">
    <source>
        <dbReference type="ARBA" id="ARBA00023136"/>
    </source>
</evidence>
<feature type="binding site" evidence="9">
    <location>
        <position position="123"/>
    </location>
    <ligand>
        <name>UDP-alpha-D-glucose</name>
        <dbReference type="ChEBI" id="CHEBI:58885"/>
    </ligand>
</feature>
<reference evidence="12 13" key="1">
    <citation type="journal article" date="2023" name="G3 (Bethesda)">
        <title>A chromosome-length genome assembly and annotation of blackberry (Rubus argutus, cv. 'Hillquist').</title>
        <authorList>
            <person name="Bruna T."/>
            <person name="Aryal R."/>
            <person name="Dudchenko O."/>
            <person name="Sargent D.J."/>
            <person name="Mead D."/>
            <person name="Buti M."/>
            <person name="Cavallini A."/>
            <person name="Hytonen T."/>
            <person name="Andres J."/>
            <person name="Pham M."/>
            <person name="Weisz D."/>
            <person name="Mascagni F."/>
            <person name="Usai G."/>
            <person name="Natali L."/>
            <person name="Bassil N."/>
            <person name="Fernandez G.E."/>
            <person name="Lomsadze A."/>
            <person name="Armour M."/>
            <person name="Olukolu B."/>
            <person name="Poorten T."/>
            <person name="Britton C."/>
            <person name="Davik J."/>
            <person name="Ashrafi H."/>
            <person name="Aiden E.L."/>
            <person name="Borodovsky M."/>
            <person name="Worthington M."/>
        </authorList>
    </citation>
    <scope>NUCLEOTIDE SEQUENCE [LARGE SCALE GENOMIC DNA]</scope>
    <source>
        <strain evidence="12">PI 553951</strain>
    </source>
</reference>
<feature type="transmembrane region" description="Helical" evidence="11">
    <location>
        <begin position="530"/>
        <end position="548"/>
    </location>
</feature>
<feature type="active site" evidence="8">
    <location>
        <position position="152"/>
    </location>
</feature>
<feature type="transmembrane region" description="Helical" evidence="11">
    <location>
        <begin position="568"/>
        <end position="598"/>
    </location>
</feature>
<keyword evidence="6 11" id="KW-0472">Membrane</keyword>
<gene>
    <name evidence="12" type="ORF">M0R45_017814</name>
</gene>
<keyword evidence="3" id="KW-0808">Transferase</keyword>
<feature type="binding site" evidence="10">
    <location>
        <position position="317"/>
    </location>
    <ligand>
        <name>Mn(2+)</name>
        <dbReference type="ChEBI" id="CHEBI:29035"/>
    </ligand>
</feature>
<evidence type="ECO:0000256" key="2">
    <source>
        <dbReference type="ARBA" id="ARBA00022676"/>
    </source>
</evidence>
<evidence type="ECO:0000256" key="5">
    <source>
        <dbReference type="ARBA" id="ARBA00022989"/>
    </source>
</evidence>
<protein>
    <recommendedName>
        <fullName evidence="14">Cellulose synthase-like protein E6</fullName>
    </recommendedName>
</protein>
<dbReference type="SUPFAM" id="SSF53448">
    <property type="entry name" value="Nucleotide-diphospho-sugar transferases"/>
    <property type="match status" value="1"/>
</dbReference>
<evidence type="ECO:0000256" key="3">
    <source>
        <dbReference type="ARBA" id="ARBA00022679"/>
    </source>
</evidence>
<dbReference type="PANTHER" id="PTHR13301">
    <property type="entry name" value="X-BOX TRANSCRIPTION FACTOR-RELATED"/>
    <property type="match status" value="1"/>
</dbReference>
<feature type="transmembrane region" description="Helical" evidence="11">
    <location>
        <begin position="658"/>
        <end position="676"/>
    </location>
</feature>
<evidence type="ECO:0000256" key="11">
    <source>
        <dbReference type="SAM" id="Phobius"/>
    </source>
</evidence>
<evidence type="ECO:0008006" key="14">
    <source>
        <dbReference type="Google" id="ProtNLM"/>
    </source>
</evidence>
<evidence type="ECO:0000256" key="7">
    <source>
        <dbReference type="ARBA" id="ARBA00023316"/>
    </source>
</evidence>
<organism evidence="12 13">
    <name type="scientific">Rubus argutus</name>
    <name type="common">Southern blackberry</name>
    <dbReference type="NCBI Taxonomy" id="59490"/>
    <lineage>
        <taxon>Eukaryota</taxon>
        <taxon>Viridiplantae</taxon>
        <taxon>Streptophyta</taxon>
        <taxon>Embryophyta</taxon>
        <taxon>Tracheophyta</taxon>
        <taxon>Spermatophyta</taxon>
        <taxon>Magnoliopsida</taxon>
        <taxon>eudicotyledons</taxon>
        <taxon>Gunneridae</taxon>
        <taxon>Pentapetalae</taxon>
        <taxon>rosids</taxon>
        <taxon>fabids</taxon>
        <taxon>Rosales</taxon>
        <taxon>Rosaceae</taxon>
        <taxon>Rosoideae</taxon>
        <taxon>Rosoideae incertae sedis</taxon>
        <taxon>Rubus</taxon>
    </lineage>
</organism>
<keyword evidence="7" id="KW-0961">Cell wall biogenesis/degradation</keyword>
<feature type="active site" evidence="8">
    <location>
        <position position="458"/>
    </location>
</feature>
<evidence type="ECO:0000256" key="1">
    <source>
        <dbReference type="ARBA" id="ARBA00004127"/>
    </source>
</evidence>
<name>A0AAW1XWR7_RUBAR</name>
<comment type="subcellular location">
    <subcellularLocation>
        <location evidence="1">Endomembrane system</location>
        <topology evidence="1">Multi-pass membrane protein</topology>
    </subcellularLocation>
</comment>
<feature type="binding site" evidence="10">
    <location>
        <position position="293"/>
    </location>
    <ligand>
        <name>Mn(2+)</name>
        <dbReference type="ChEBI" id="CHEBI:29035"/>
    </ligand>
</feature>
<dbReference type="GO" id="GO:0016760">
    <property type="term" value="F:cellulose synthase (UDP-forming) activity"/>
    <property type="evidence" value="ECO:0007669"/>
    <property type="project" value="InterPro"/>
</dbReference>
<dbReference type="Proteomes" id="UP001457282">
    <property type="component" value="Unassembled WGS sequence"/>
</dbReference>
<dbReference type="Pfam" id="PF03552">
    <property type="entry name" value="Cellulose_synt"/>
    <property type="match status" value="2"/>
</dbReference>
<accession>A0AAW1XWR7</accession>
<dbReference type="GO" id="GO:0012505">
    <property type="term" value="C:endomembrane system"/>
    <property type="evidence" value="ECO:0007669"/>
    <property type="project" value="UniProtKB-SubCell"/>
</dbReference>
<keyword evidence="5 11" id="KW-1133">Transmembrane helix</keyword>
<feature type="binding site" evidence="9">
    <location>
        <position position="152"/>
    </location>
    <ligand>
        <name>UDP-alpha-D-glucose</name>
        <dbReference type="ChEBI" id="CHEBI:58885"/>
    </ligand>
</feature>
<evidence type="ECO:0000313" key="13">
    <source>
        <dbReference type="Proteomes" id="UP001457282"/>
    </source>
</evidence>
<feature type="transmembrane region" description="Helical" evidence="11">
    <location>
        <begin position="64"/>
        <end position="82"/>
    </location>
</feature>
<feature type="transmembrane region" description="Helical" evidence="11">
    <location>
        <begin position="696"/>
        <end position="715"/>
    </location>
</feature>
<keyword evidence="4 11" id="KW-0812">Transmembrane</keyword>
<evidence type="ECO:0000256" key="10">
    <source>
        <dbReference type="PIRSR" id="PIRSR605150-3"/>
    </source>
</evidence>
<dbReference type="InterPro" id="IPR029044">
    <property type="entry name" value="Nucleotide-diphossugar_trans"/>
</dbReference>
<comment type="caution">
    <text evidence="12">The sequence shown here is derived from an EMBL/GenBank/DDBJ whole genome shotgun (WGS) entry which is preliminary data.</text>
</comment>
<dbReference type="AlphaFoldDB" id="A0AAW1XWR7"/>
<keyword evidence="2" id="KW-0328">Glycosyltransferase</keyword>
<evidence type="ECO:0000313" key="12">
    <source>
        <dbReference type="EMBL" id="KAK9941195.1"/>
    </source>
</evidence>
<keyword evidence="13" id="KW-1185">Reference proteome</keyword>
<evidence type="ECO:0000256" key="9">
    <source>
        <dbReference type="PIRSR" id="PIRSR605150-2"/>
    </source>
</evidence>
<evidence type="ECO:0000256" key="4">
    <source>
        <dbReference type="ARBA" id="ARBA00022692"/>
    </source>
</evidence>
<proteinExistence type="predicted"/>
<dbReference type="GO" id="GO:0016020">
    <property type="term" value="C:membrane"/>
    <property type="evidence" value="ECO:0007669"/>
    <property type="project" value="InterPro"/>
</dbReference>